<evidence type="ECO:0000313" key="8">
    <source>
        <dbReference type="Proteomes" id="UP000762676"/>
    </source>
</evidence>
<dbReference type="GO" id="GO:0005743">
    <property type="term" value="C:mitochondrial inner membrane"/>
    <property type="evidence" value="ECO:0007669"/>
    <property type="project" value="TreeGrafter"/>
</dbReference>
<evidence type="ECO:0000256" key="5">
    <source>
        <dbReference type="ARBA" id="ARBA00022946"/>
    </source>
</evidence>
<accession>A0AAV4IN35</accession>
<dbReference type="Proteomes" id="UP000762676">
    <property type="component" value="Unassembled WGS sequence"/>
</dbReference>
<name>A0AAV4IN35_9GAST</name>
<keyword evidence="6" id="KW-0496">Mitochondrion</keyword>
<dbReference type="AlphaFoldDB" id="A0AAV4IN35"/>
<evidence type="ECO:0000256" key="6">
    <source>
        <dbReference type="ARBA" id="ARBA00023128"/>
    </source>
</evidence>
<dbReference type="InterPro" id="IPR040395">
    <property type="entry name" value="TTC19"/>
</dbReference>
<protein>
    <submittedName>
        <fullName evidence="7">Tetratricopeptide repeat protein 19, mitochondrial</fullName>
    </submittedName>
</protein>
<proteinExistence type="inferred from homology"/>
<keyword evidence="5" id="KW-0809">Transit peptide</keyword>
<dbReference type="InterPro" id="IPR019734">
    <property type="entry name" value="TPR_rpt"/>
</dbReference>
<dbReference type="InterPro" id="IPR011990">
    <property type="entry name" value="TPR-like_helical_dom_sf"/>
</dbReference>
<reference evidence="7 8" key="1">
    <citation type="journal article" date="2021" name="Elife">
        <title>Chloroplast acquisition without the gene transfer in kleptoplastic sea slugs, Plakobranchus ocellatus.</title>
        <authorList>
            <person name="Maeda T."/>
            <person name="Takahashi S."/>
            <person name="Yoshida T."/>
            <person name="Shimamura S."/>
            <person name="Takaki Y."/>
            <person name="Nagai Y."/>
            <person name="Toyoda A."/>
            <person name="Suzuki Y."/>
            <person name="Arimoto A."/>
            <person name="Ishii H."/>
            <person name="Satoh N."/>
            <person name="Nishiyama T."/>
            <person name="Hasebe M."/>
            <person name="Maruyama T."/>
            <person name="Minagawa J."/>
            <person name="Obokata J."/>
            <person name="Shigenobu S."/>
        </authorList>
    </citation>
    <scope>NUCLEOTIDE SEQUENCE [LARGE SCALE GENOMIC DNA]</scope>
</reference>
<dbReference type="Gene3D" id="1.25.40.10">
    <property type="entry name" value="Tetratricopeptide repeat domain"/>
    <property type="match status" value="2"/>
</dbReference>
<comment type="caution">
    <text evidence="7">The sequence shown here is derived from an EMBL/GenBank/DDBJ whole genome shotgun (WGS) entry which is preliminary data.</text>
</comment>
<evidence type="ECO:0000256" key="3">
    <source>
        <dbReference type="ARBA" id="ARBA00022737"/>
    </source>
</evidence>
<dbReference type="SUPFAM" id="SSF48452">
    <property type="entry name" value="TPR-like"/>
    <property type="match status" value="2"/>
</dbReference>
<dbReference type="PANTHER" id="PTHR13143">
    <property type="entry name" value="TETRATRICOPEPTIDE REPEAT PROTEIN 19"/>
    <property type="match status" value="1"/>
</dbReference>
<sequence>MATSTGRRVGLSLRALTKHFTSNWKWNIGYTPKKIWNYTYNVAYKPGIASVGSGLGVSYALFGFSFGKKEDEDKDVLTETYRSARLAHARGDLKKADDLYREALKISDEQVAAKKITYDKFLTSRTLMCDGLADIAMQTGQIETAEMLYKETMKGCLSQGMAQDANAMVELALKLASIYAIQGKKEEAEAGYKFCLDATQPKMEEREKQWRAGKGGSLVKKKKVDVRGQAEEPEVSEQEEIETNTAALLGMTLGSYGRFLLYEKRYQEALPLFEKARLYAENTLGKESNQYIVVLNDLATLYIVTKNLSDAEKVLRDGIKISDSAKLGEGATLYCNLGAVYLRKGQTVEAMGACKTGLELAQVYDHKTAYRMAEACLHKGATVLSGTSHVKQAS</sequence>
<dbReference type="PANTHER" id="PTHR13143:SF6">
    <property type="entry name" value="TETRATRICOPEPTIDE REPEAT PROTEIN 19, MITOCHONDRIAL"/>
    <property type="match status" value="1"/>
</dbReference>
<evidence type="ECO:0000256" key="2">
    <source>
        <dbReference type="ARBA" id="ARBA00008219"/>
    </source>
</evidence>
<dbReference type="Pfam" id="PF13424">
    <property type="entry name" value="TPR_12"/>
    <property type="match status" value="1"/>
</dbReference>
<organism evidence="7 8">
    <name type="scientific">Elysia marginata</name>
    <dbReference type="NCBI Taxonomy" id="1093978"/>
    <lineage>
        <taxon>Eukaryota</taxon>
        <taxon>Metazoa</taxon>
        <taxon>Spiralia</taxon>
        <taxon>Lophotrochozoa</taxon>
        <taxon>Mollusca</taxon>
        <taxon>Gastropoda</taxon>
        <taxon>Heterobranchia</taxon>
        <taxon>Euthyneura</taxon>
        <taxon>Panpulmonata</taxon>
        <taxon>Sacoglossa</taxon>
        <taxon>Placobranchoidea</taxon>
        <taxon>Plakobranchidae</taxon>
        <taxon>Elysia</taxon>
    </lineage>
</organism>
<dbReference type="SMART" id="SM00028">
    <property type="entry name" value="TPR"/>
    <property type="match status" value="5"/>
</dbReference>
<evidence type="ECO:0000256" key="4">
    <source>
        <dbReference type="ARBA" id="ARBA00022803"/>
    </source>
</evidence>
<keyword evidence="8" id="KW-1185">Reference proteome</keyword>
<keyword evidence="3" id="KW-0677">Repeat</keyword>
<gene>
    <name evidence="7" type="ORF">ElyMa_003067300</name>
</gene>
<evidence type="ECO:0000256" key="1">
    <source>
        <dbReference type="ARBA" id="ARBA00004173"/>
    </source>
</evidence>
<keyword evidence="4" id="KW-0802">TPR repeat</keyword>
<dbReference type="EMBL" id="BMAT01006344">
    <property type="protein sequence ID" value="GFS10687.1"/>
    <property type="molecule type" value="Genomic_DNA"/>
</dbReference>
<comment type="subcellular location">
    <subcellularLocation>
        <location evidence="1">Mitochondrion</location>
    </subcellularLocation>
</comment>
<dbReference type="GO" id="GO:0034551">
    <property type="term" value="P:mitochondrial respiratory chain complex III assembly"/>
    <property type="evidence" value="ECO:0007669"/>
    <property type="project" value="InterPro"/>
</dbReference>
<comment type="similarity">
    <text evidence="2">Belongs to the TTC19 family.</text>
</comment>
<evidence type="ECO:0000313" key="7">
    <source>
        <dbReference type="EMBL" id="GFS10687.1"/>
    </source>
</evidence>